<keyword evidence="2" id="KW-1133">Transmembrane helix</keyword>
<feature type="compositionally biased region" description="Low complexity" evidence="1">
    <location>
        <begin position="161"/>
        <end position="172"/>
    </location>
</feature>
<reference evidence="3 4" key="1">
    <citation type="journal article" date="2019" name="Nat. Ecol. Evol.">
        <title>Megaphylogeny resolves global patterns of mushroom evolution.</title>
        <authorList>
            <person name="Varga T."/>
            <person name="Krizsan K."/>
            <person name="Foldi C."/>
            <person name="Dima B."/>
            <person name="Sanchez-Garcia M."/>
            <person name="Sanchez-Ramirez S."/>
            <person name="Szollosi G.J."/>
            <person name="Szarkandi J.G."/>
            <person name="Papp V."/>
            <person name="Albert L."/>
            <person name="Andreopoulos W."/>
            <person name="Angelini C."/>
            <person name="Antonin V."/>
            <person name="Barry K.W."/>
            <person name="Bougher N.L."/>
            <person name="Buchanan P."/>
            <person name="Buyck B."/>
            <person name="Bense V."/>
            <person name="Catcheside P."/>
            <person name="Chovatia M."/>
            <person name="Cooper J."/>
            <person name="Damon W."/>
            <person name="Desjardin D."/>
            <person name="Finy P."/>
            <person name="Geml J."/>
            <person name="Haridas S."/>
            <person name="Hughes K."/>
            <person name="Justo A."/>
            <person name="Karasinski D."/>
            <person name="Kautmanova I."/>
            <person name="Kiss B."/>
            <person name="Kocsube S."/>
            <person name="Kotiranta H."/>
            <person name="LaButti K.M."/>
            <person name="Lechner B.E."/>
            <person name="Liimatainen K."/>
            <person name="Lipzen A."/>
            <person name="Lukacs Z."/>
            <person name="Mihaltcheva S."/>
            <person name="Morgado L.N."/>
            <person name="Niskanen T."/>
            <person name="Noordeloos M.E."/>
            <person name="Ohm R.A."/>
            <person name="Ortiz-Santana B."/>
            <person name="Ovrebo C."/>
            <person name="Racz N."/>
            <person name="Riley R."/>
            <person name="Savchenko A."/>
            <person name="Shiryaev A."/>
            <person name="Soop K."/>
            <person name="Spirin V."/>
            <person name="Szebenyi C."/>
            <person name="Tomsovsky M."/>
            <person name="Tulloss R.E."/>
            <person name="Uehling J."/>
            <person name="Grigoriev I.V."/>
            <person name="Vagvolgyi C."/>
            <person name="Papp T."/>
            <person name="Martin F.M."/>
            <person name="Miettinen O."/>
            <person name="Hibbett D.S."/>
            <person name="Nagy L.G."/>
        </authorList>
    </citation>
    <scope>NUCLEOTIDE SEQUENCE [LARGE SCALE GENOMIC DNA]</scope>
    <source>
        <strain evidence="3 4">CBS 962.96</strain>
    </source>
</reference>
<feature type="region of interest" description="Disordered" evidence="1">
    <location>
        <begin position="221"/>
        <end position="246"/>
    </location>
</feature>
<keyword evidence="2" id="KW-0812">Transmembrane</keyword>
<dbReference type="Proteomes" id="UP000297245">
    <property type="component" value="Unassembled WGS sequence"/>
</dbReference>
<evidence type="ECO:0008006" key="5">
    <source>
        <dbReference type="Google" id="ProtNLM"/>
    </source>
</evidence>
<evidence type="ECO:0000313" key="4">
    <source>
        <dbReference type="Proteomes" id="UP000297245"/>
    </source>
</evidence>
<accession>A0A4S8LX52</accession>
<organism evidence="3 4">
    <name type="scientific">Dendrothele bispora (strain CBS 962.96)</name>
    <dbReference type="NCBI Taxonomy" id="1314807"/>
    <lineage>
        <taxon>Eukaryota</taxon>
        <taxon>Fungi</taxon>
        <taxon>Dikarya</taxon>
        <taxon>Basidiomycota</taxon>
        <taxon>Agaricomycotina</taxon>
        <taxon>Agaricomycetes</taxon>
        <taxon>Agaricomycetidae</taxon>
        <taxon>Agaricales</taxon>
        <taxon>Agaricales incertae sedis</taxon>
        <taxon>Dendrothele</taxon>
    </lineage>
</organism>
<keyword evidence="4" id="KW-1185">Reference proteome</keyword>
<name>A0A4S8LX52_DENBC</name>
<keyword evidence="2" id="KW-0472">Membrane</keyword>
<feature type="transmembrane region" description="Helical" evidence="2">
    <location>
        <begin position="12"/>
        <end position="33"/>
    </location>
</feature>
<sequence length="307" mass="34807">MHSNLSLRHPWVRSAFLSFSCLFLVFFFLFLSFSPCCVLQKFSWHCFFSGHRATASTLNKGLRWTQIFFRAVFFFFRVCMLIVSLERGTRSGRIFSSWFLTNQPDPVPLRAPRSFDLEAATAHAESLRDEVEAHAEADAEDRVLYTELDSVSNDVNPLPLPKDTPSSDPTTTAVEPRMSLALDSFQHPQTGPVRSKDARTQHFTAPTRVKYEERRLKLEQEASEGIPSTLESVDQKRVNSSHPLMTSGYNVESTRVGCNSWTGPRVEGEETPISLEDLIQKKNMTLCSWDGKYVCSFTLRVVSHAAL</sequence>
<evidence type="ECO:0000256" key="1">
    <source>
        <dbReference type="SAM" id="MobiDB-lite"/>
    </source>
</evidence>
<gene>
    <name evidence="3" type="ORF">K435DRAFT_165892</name>
</gene>
<feature type="transmembrane region" description="Helical" evidence="2">
    <location>
        <begin position="67"/>
        <end position="85"/>
    </location>
</feature>
<feature type="region of interest" description="Disordered" evidence="1">
    <location>
        <begin position="154"/>
        <end position="173"/>
    </location>
</feature>
<protein>
    <recommendedName>
        <fullName evidence="5">Transmembrane protein</fullName>
    </recommendedName>
</protein>
<dbReference type="EMBL" id="ML179229">
    <property type="protein sequence ID" value="THU94249.1"/>
    <property type="molecule type" value="Genomic_DNA"/>
</dbReference>
<dbReference type="AlphaFoldDB" id="A0A4S8LX52"/>
<evidence type="ECO:0000256" key="2">
    <source>
        <dbReference type="SAM" id="Phobius"/>
    </source>
</evidence>
<evidence type="ECO:0000313" key="3">
    <source>
        <dbReference type="EMBL" id="THU94249.1"/>
    </source>
</evidence>
<proteinExistence type="predicted"/>